<dbReference type="EMBL" id="JAHFXF010000014">
    <property type="protein sequence ID" value="KAG9700534.1"/>
    <property type="molecule type" value="Genomic_DNA"/>
</dbReference>
<feature type="compositionally biased region" description="Basic residues" evidence="1">
    <location>
        <begin position="298"/>
        <end position="307"/>
    </location>
</feature>
<evidence type="ECO:0000313" key="3">
    <source>
        <dbReference type="Proteomes" id="UP000779574"/>
    </source>
</evidence>
<comment type="caution">
    <text evidence="2">The sequence shown here is derived from an EMBL/GenBank/DDBJ whole genome shotgun (WGS) entry which is preliminary data.</text>
</comment>
<evidence type="ECO:0000256" key="1">
    <source>
        <dbReference type="SAM" id="MobiDB-lite"/>
    </source>
</evidence>
<name>A0A9P8EVG2_AURME</name>
<protein>
    <submittedName>
        <fullName evidence="2">Uncharacterized protein</fullName>
    </submittedName>
</protein>
<sequence>MVATRNGALKDRRVTRSMAASSAGSSGIVKQKATAAPKEARSKTASRKNKIVAPIKRAEAEETIPEQTSDENSTARPTTRSMAKETNLTKPTSSKPSTRLIAIAASAARPTTRSMMINNRDTARTAASEPPTQAETNLTTAPRRINRQRAAQTTLPSWTTTNVAPIDDVQACPDPSVAIATDPPRTRRVNARVMITPRGRLVRPGPTAQLTEGQWRYMIARTRASLRRALEGDQEWLDLSHGQRREMIRMFAWVESEPGRTHLDYFNLPIRHEALTTRPMVDMSGYITRVRAWNKNKNRPLEKKKKLRQDEGIDSEAGTDEVTKQENEEEDLESE</sequence>
<reference evidence="2" key="1">
    <citation type="journal article" date="2021" name="J Fungi (Basel)">
        <title>Virulence traits and population genomics of the black yeast Aureobasidium melanogenum.</title>
        <authorList>
            <person name="Cernosa A."/>
            <person name="Sun X."/>
            <person name="Gostincar C."/>
            <person name="Fang C."/>
            <person name="Gunde-Cimerman N."/>
            <person name="Song Z."/>
        </authorList>
    </citation>
    <scope>NUCLEOTIDE SEQUENCE</scope>
    <source>
        <strain evidence="2">EXF-9911</strain>
    </source>
</reference>
<evidence type="ECO:0000313" key="2">
    <source>
        <dbReference type="EMBL" id="KAG9700534.1"/>
    </source>
</evidence>
<gene>
    <name evidence="2" type="ORF">KCU76_g702</name>
</gene>
<dbReference type="AlphaFoldDB" id="A0A9P8EVG2"/>
<feature type="non-terminal residue" evidence="2">
    <location>
        <position position="335"/>
    </location>
</feature>
<dbReference type="Proteomes" id="UP000779574">
    <property type="component" value="Unassembled WGS sequence"/>
</dbReference>
<reference evidence="2" key="2">
    <citation type="submission" date="2021-08" db="EMBL/GenBank/DDBJ databases">
        <authorList>
            <person name="Gostincar C."/>
            <person name="Sun X."/>
            <person name="Song Z."/>
            <person name="Gunde-Cimerman N."/>
        </authorList>
    </citation>
    <scope>NUCLEOTIDE SEQUENCE</scope>
    <source>
        <strain evidence="2">EXF-9911</strain>
    </source>
</reference>
<proteinExistence type="predicted"/>
<feature type="compositionally biased region" description="Low complexity" evidence="1">
    <location>
        <begin position="17"/>
        <end position="27"/>
    </location>
</feature>
<feature type="compositionally biased region" description="Polar residues" evidence="1">
    <location>
        <begin position="65"/>
        <end position="97"/>
    </location>
</feature>
<feature type="region of interest" description="Disordered" evidence="1">
    <location>
        <begin position="1"/>
        <end position="98"/>
    </location>
</feature>
<accession>A0A9P8EVG2</accession>
<feature type="region of interest" description="Disordered" evidence="1">
    <location>
        <begin position="298"/>
        <end position="335"/>
    </location>
</feature>
<organism evidence="2 3">
    <name type="scientific">Aureobasidium melanogenum</name>
    <name type="common">Aureobasidium pullulans var. melanogenum</name>
    <dbReference type="NCBI Taxonomy" id="46634"/>
    <lineage>
        <taxon>Eukaryota</taxon>
        <taxon>Fungi</taxon>
        <taxon>Dikarya</taxon>
        <taxon>Ascomycota</taxon>
        <taxon>Pezizomycotina</taxon>
        <taxon>Dothideomycetes</taxon>
        <taxon>Dothideomycetidae</taxon>
        <taxon>Dothideales</taxon>
        <taxon>Saccotheciaceae</taxon>
        <taxon>Aureobasidium</taxon>
    </lineage>
</organism>
<dbReference type="OrthoDB" id="3919405at2759"/>